<comment type="caution">
    <text evidence="2">The sequence shown here is derived from an EMBL/GenBank/DDBJ whole genome shotgun (WGS) entry which is preliminary data.</text>
</comment>
<keyword evidence="2" id="KW-0418">Kinase</keyword>
<evidence type="ECO:0000313" key="3">
    <source>
        <dbReference type="Proteomes" id="UP000481583"/>
    </source>
</evidence>
<dbReference type="AlphaFoldDB" id="A0A6G4U5Q1"/>
<gene>
    <name evidence="2" type="ORF">G5C51_26400</name>
</gene>
<keyword evidence="2" id="KW-0723">Serine/threonine-protein kinase</keyword>
<evidence type="ECO:0000256" key="1">
    <source>
        <dbReference type="SAM" id="MobiDB-lite"/>
    </source>
</evidence>
<keyword evidence="3" id="KW-1185">Reference proteome</keyword>
<feature type="non-terminal residue" evidence="2">
    <location>
        <position position="1"/>
    </location>
</feature>
<evidence type="ECO:0000313" key="2">
    <source>
        <dbReference type="EMBL" id="NGN67423.1"/>
    </source>
</evidence>
<keyword evidence="2" id="KW-0808">Transferase</keyword>
<sequence>RPPRVFYNAPDGSFRIGIHIQKPHPDGPLGAMRDSHASGPEDLPGYRDASVRETTYRGHPAAVWTFTWSGDAPDFDPAQGPRRTYDLAWEQDGKLYDIWVSSPLGDQATGKRHWETATDTFATD</sequence>
<reference evidence="2 3" key="1">
    <citation type="submission" date="2020-02" db="EMBL/GenBank/DDBJ databases">
        <title>Whole-genome analyses of novel actinobacteria.</title>
        <authorList>
            <person name="Sahin N."/>
        </authorList>
    </citation>
    <scope>NUCLEOTIDE SEQUENCE [LARGE SCALE GENOMIC DNA]</scope>
    <source>
        <strain evidence="2 3">A7024</strain>
    </source>
</reference>
<name>A0A6G4U5Q1_9ACTN</name>
<feature type="region of interest" description="Disordered" evidence="1">
    <location>
        <begin position="22"/>
        <end position="47"/>
    </location>
</feature>
<accession>A0A6G4U5Q1</accession>
<dbReference type="GO" id="GO:0004674">
    <property type="term" value="F:protein serine/threonine kinase activity"/>
    <property type="evidence" value="ECO:0007669"/>
    <property type="project" value="UniProtKB-KW"/>
</dbReference>
<dbReference type="EMBL" id="JAAKZV010000141">
    <property type="protein sequence ID" value="NGN67423.1"/>
    <property type="molecule type" value="Genomic_DNA"/>
</dbReference>
<proteinExistence type="predicted"/>
<organism evidence="2 3">
    <name type="scientific">Streptomyces coryli</name>
    <dbReference type="NCBI Taxonomy" id="1128680"/>
    <lineage>
        <taxon>Bacteria</taxon>
        <taxon>Bacillati</taxon>
        <taxon>Actinomycetota</taxon>
        <taxon>Actinomycetes</taxon>
        <taxon>Kitasatosporales</taxon>
        <taxon>Streptomycetaceae</taxon>
        <taxon>Streptomyces</taxon>
    </lineage>
</organism>
<protein>
    <submittedName>
        <fullName evidence="2">Serine/threonine protein kinase</fullName>
    </submittedName>
</protein>
<dbReference type="Proteomes" id="UP000481583">
    <property type="component" value="Unassembled WGS sequence"/>
</dbReference>